<dbReference type="Pfam" id="PF00176">
    <property type="entry name" value="SNF2-rel_dom"/>
    <property type="match status" value="1"/>
</dbReference>
<dbReference type="GO" id="GO:0004386">
    <property type="term" value="F:helicase activity"/>
    <property type="evidence" value="ECO:0007669"/>
    <property type="project" value="UniProtKB-KW"/>
</dbReference>
<keyword evidence="10" id="KW-0067">ATP-binding</keyword>
<dbReference type="GO" id="GO:0008270">
    <property type="term" value="F:zinc ion binding"/>
    <property type="evidence" value="ECO:0007669"/>
    <property type="project" value="UniProtKB-KW"/>
</dbReference>
<keyword evidence="13" id="KW-0539">Nucleus</keyword>
<evidence type="ECO:0000256" key="7">
    <source>
        <dbReference type="ARBA" id="ARBA00022801"/>
    </source>
</evidence>
<dbReference type="InterPro" id="IPR014905">
    <property type="entry name" value="HIRAN"/>
</dbReference>
<evidence type="ECO:0000313" key="18">
    <source>
        <dbReference type="EMBL" id="VAH25617.1"/>
    </source>
</evidence>
<dbReference type="PANTHER" id="PTHR45626:SF22">
    <property type="entry name" value="DNA REPAIR PROTEIN RAD5"/>
    <property type="match status" value="1"/>
</dbReference>
<comment type="subcellular location">
    <subcellularLocation>
        <location evidence="1">Nucleus</location>
    </subcellularLocation>
</comment>
<organism evidence="18 19">
    <name type="scientific">Triticum turgidum subsp. durum</name>
    <name type="common">Durum wheat</name>
    <name type="synonym">Triticum durum</name>
    <dbReference type="NCBI Taxonomy" id="4567"/>
    <lineage>
        <taxon>Eukaryota</taxon>
        <taxon>Viridiplantae</taxon>
        <taxon>Streptophyta</taxon>
        <taxon>Embryophyta</taxon>
        <taxon>Tracheophyta</taxon>
        <taxon>Spermatophyta</taxon>
        <taxon>Magnoliopsida</taxon>
        <taxon>Liliopsida</taxon>
        <taxon>Poales</taxon>
        <taxon>Poaceae</taxon>
        <taxon>BOP clade</taxon>
        <taxon>Pooideae</taxon>
        <taxon>Triticodae</taxon>
        <taxon>Triticeae</taxon>
        <taxon>Triticinae</taxon>
        <taxon>Triticum</taxon>
    </lineage>
</organism>
<dbReference type="SMART" id="SM00184">
    <property type="entry name" value="RING"/>
    <property type="match status" value="1"/>
</dbReference>
<feature type="compositionally biased region" description="Low complexity" evidence="15">
    <location>
        <begin position="226"/>
        <end position="246"/>
    </location>
</feature>
<keyword evidence="11" id="KW-0156">Chromatin regulator</keyword>
<dbReference type="Gene3D" id="3.40.50.300">
    <property type="entry name" value="P-loop containing nucleotide triphosphate hydrolases"/>
    <property type="match status" value="1"/>
</dbReference>
<dbReference type="PROSITE" id="PS50089">
    <property type="entry name" value="ZF_RING_2"/>
    <property type="match status" value="1"/>
</dbReference>
<dbReference type="Pfam" id="PF08797">
    <property type="entry name" value="HIRAN"/>
    <property type="match status" value="1"/>
</dbReference>
<evidence type="ECO:0000256" key="4">
    <source>
        <dbReference type="ARBA" id="ARBA00022741"/>
    </source>
</evidence>
<dbReference type="Proteomes" id="UP000324705">
    <property type="component" value="Chromosome 2A"/>
</dbReference>
<dbReference type="GO" id="GO:0008094">
    <property type="term" value="F:ATP-dependent activity, acting on DNA"/>
    <property type="evidence" value="ECO:0007669"/>
    <property type="project" value="TreeGrafter"/>
</dbReference>
<evidence type="ECO:0000256" key="9">
    <source>
        <dbReference type="ARBA" id="ARBA00022833"/>
    </source>
</evidence>
<dbReference type="SMART" id="SM00487">
    <property type="entry name" value="DEXDc"/>
    <property type="match status" value="1"/>
</dbReference>
<sequence length="1185" mass="130238">MTGDGVWQESPSQAELFAAEVAAVRAVLGAALPEARVLAALSRCGGNPERAINALLDDGVGADADDAAERAIDALAEKVRVKAERDAAAAPTPAARVKAEAVDVPKKERPLCPPPAKVAPSPPPRRVKEEEEVTSGRPRPRAGGCGISLVPRPVKMDCGDGEAEVIDAAPRPKKRVREEEGVVDLTATHPLPYLNPRPIRAIPPEEAAQMYDPQPIRAVPPREPARTQNPPQRQRPQPARATAAPPKSDWKMVVAAPEAELGDFPPEPDWFLVDKSYVAGLSTHSGRRMLDAGEIVHFGFPSYDRVNCGIKMSAKKAASLLQIVRFSTKRAGEIGKLSPEWTKCLVPLVNSSKVKIQGKIVFPTMELRLMQDILLYVSFYIHKSVFTEGDNSSLSQLAPANVDYSDNPLHALFKLLKLRASIKADFTLDELMRKRPWNLRGDANGDDESTPIVGLETRRTAGQTFPEQAADEQAISEAALNKIIGTAEIYDLKEAEPPHTLVSILKPYQKEALFWMSELEKGCIDDNESKNAIDPCFSAYTIADKRAPAVYINVFSGEATTKFPSLSKTTRGGILADAMGLGKTVMTIALILSNRRGEQSNYIERDIIRPVRGRDTRTRTSTPNIRGGTLIVCPMALLGQWKDELEAHSTPGAISVFVYYGGDRTGDLKLMAEHTVVLTTYGVLQSAHKADGSSAFHRIDWYRIVLDEAHTIKSPRTKAAQAAYMLSSQCRWCLTGTPLQNNLEDLYSLLCFLRVEPWCNSNWWQKLIQRPYENGDERGLKLVKAILRPLMLRRTKETKDKMGKPILVLPPANVEVVECEQSIEERDFYEALFRRSKVQFDKFVAQGNVLNNYANILELLLRLRQCCDHPFLVISKADTKKYTDLDELAERFLKGAQSDSGCRAIVPSRAFVEDVVEEIRQGTAAECPICLESTSDDPVITPCAHRMCRECLLSSWSTPAGGPCPICRSPITKADLIMLPVQCRYEVDAKNNWKDSCKVVRLLATLEGLGKKGEKSIVFSQFTSFFDLLEIPLNQKGIKFLRFDGKVTQKHREKVLNEFSQSKDKLVCNVTQSWRCGPEPDCCFQCLPHGSMVEPCGGGAGHHADPPHWAEEGGPGEAVHRQGHGGGADAAGAGAQAADDRRRADGRGGPQLAHRGAQDALQMMELLCHGSTPGFCIVVLASGPW</sequence>
<dbReference type="AlphaFoldDB" id="A0A9R1NIN1"/>
<dbReference type="GO" id="GO:0016818">
    <property type="term" value="F:hydrolase activity, acting on acid anhydrides, in phosphorus-containing anhydrides"/>
    <property type="evidence" value="ECO:0007669"/>
    <property type="project" value="InterPro"/>
</dbReference>
<dbReference type="Pfam" id="PF13920">
    <property type="entry name" value="zf-C3HC4_3"/>
    <property type="match status" value="1"/>
</dbReference>
<dbReference type="EMBL" id="LT934113">
    <property type="protein sequence ID" value="VAH25617.1"/>
    <property type="molecule type" value="Genomic_DNA"/>
</dbReference>
<dbReference type="SUPFAM" id="SSF52540">
    <property type="entry name" value="P-loop containing nucleoside triphosphate hydrolases"/>
    <property type="match status" value="2"/>
</dbReference>
<dbReference type="InterPro" id="IPR001841">
    <property type="entry name" value="Znf_RING"/>
</dbReference>
<evidence type="ECO:0000256" key="3">
    <source>
        <dbReference type="ARBA" id="ARBA00022723"/>
    </source>
</evidence>
<keyword evidence="6 14" id="KW-0863">Zinc-finger</keyword>
<protein>
    <recommendedName>
        <fullName evidence="20">SWI/SNF-related matrix-associated actin-dependent regulator of chromatin subfamily A member 3-like 3</fullName>
    </recommendedName>
</protein>
<keyword evidence="12" id="KW-0234">DNA repair</keyword>
<dbReference type="SUPFAM" id="SSF57850">
    <property type="entry name" value="RING/U-box"/>
    <property type="match status" value="1"/>
</dbReference>
<evidence type="ECO:0000256" key="8">
    <source>
        <dbReference type="ARBA" id="ARBA00022806"/>
    </source>
</evidence>
<feature type="domain" description="Helicase ATP-binding" evidence="17">
    <location>
        <begin position="564"/>
        <end position="756"/>
    </location>
</feature>
<reference evidence="18 19" key="1">
    <citation type="submission" date="2017-09" db="EMBL/GenBank/DDBJ databases">
        <authorList>
            <consortium name="International Durum Wheat Genome Sequencing Consortium (IDWGSC)"/>
            <person name="Milanesi L."/>
        </authorList>
    </citation>
    <scope>NUCLEOTIDE SEQUENCE [LARGE SCALE GENOMIC DNA]</scope>
    <source>
        <strain evidence="19">cv. Svevo</strain>
    </source>
</reference>
<dbReference type="CDD" id="cd18008">
    <property type="entry name" value="DEXDc_SHPRH-like"/>
    <property type="match status" value="1"/>
</dbReference>
<dbReference type="CDD" id="cd18793">
    <property type="entry name" value="SF2_C_SNF"/>
    <property type="match status" value="1"/>
</dbReference>
<dbReference type="Gene3D" id="3.40.50.10810">
    <property type="entry name" value="Tandem AAA-ATPase domain"/>
    <property type="match status" value="1"/>
</dbReference>
<dbReference type="InterPro" id="IPR027417">
    <property type="entry name" value="P-loop_NTPase"/>
</dbReference>
<evidence type="ECO:0000256" key="10">
    <source>
        <dbReference type="ARBA" id="ARBA00022840"/>
    </source>
</evidence>
<dbReference type="Pfam" id="PF00271">
    <property type="entry name" value="Helicase_C"/>
    <property type="match status" value="1"/>
</dbReference>
<dbReference type="PANTHER" id="PTHR45626">
    <property type="entry name" value="TRANSCRIPTION TERMINATION FACTOR 2-RELATED"/>
    <property type="match status" value="1"/>
</dbReference>
<dbReference type="InterPro" id="IPR013083">
    <property type="entry name" value="Znf_RING/FYVE/PHD"/>
</dbReference>
<keyword evidence="19" id="KW-1185">Reference proteome</keyword>
<dbReference type="InterPro" id="IPR050628">
    <property type="entry name" value="SNF2_RAD54_helicase_TF"/>
</dbReference>
<dbReference type="GO" id="GO:0003676">
    <property type="term" value="F:nucleic acid binding"/>
    <property type="evidence" value="ECO:0007669"/>
    <property type="project" value="InterPro"/>
</dbReference>
<comment type="similarity">
    <text evidence="2">Belongs to the SNF2/RAD54 helicase family. RAD16 subfamily.</text>
</comment>
<keyword evidence="3" id="KW-0479">Metal-binding</keyword>
<proteinExistence type="inferred from homology"/>
<dbReference type="GO" id="GO:0005524">
    <property type="term" value="F:ATP binding"/>
    <property type="evidence" value="ECO:0007669"/>
    <property type="project" value="UniProtKB-KW"/>
</dbReference>
<dbReference type="PROSITE" id="PS00518">
    <property type="entry name" value="ZF_RING_1"/>
    <property type="match status" value="1"/>
</dbReference>
<evidence type="ECO:0008006" key="20">
    <source>
        <dbReference type="Google" id="ProtNLM"/>
    </source>
</evidence>
<dbReference type="InterPro" id="IPR056450">
    <property type="entry name" value="UBA_RAD5A"/>
</dbReference>
<keyword evidence="9" id="KW-0862">Zinc</keyword>
<dbReference type="GO" id="GO:0006281">
    <property type="term" value="P:DNA repair"/>
    <property type="evidence" value="ECO:0007669"/>
    <property type="project" value="UniProtKB-KW"/>
</dbReference>
<keyword evidence="5" id="KW-0227">DNA damage</keyword>
<evidence type="ECO:0000256" key="15">
    <source>
        <dbReference type="SAM" id="MobiDB-lite"/>
    </source>
</evidence>
<keyword evidence="4" id="KW-0547">Nucleotide-binding</keyword>
<dbReference type="Pfam" id="PF24559">
    <property type="entry name" value="UBA_RAD5A"/>
    <property type="match status" value="1"/>
</dbReference>
<keyword evidence="8" id="KW-0347">Helicase</keyword>
<dbReference type="GO" id="GO:0005634">
    <property type="term" value="C:nucleus"/>
    <property type="evidence" value="ECO:0007669"/>
    <property type="project" value="UniProtKB-SubCell"/>
</dbReference>
<dbReference type="InterPro" id="IPR000330">
    <property type="entry name" value="SNF2_N"/>
</dbReference>
<dbReference type="GO" id="GO:0006325">
    <property type="term" value="P:chromatin organization"/>
    <property type="evidence" value="ECO:0007669"/>
    <property type="project" value="UniProtKB-KW"/>
</dbReference>
<feature type="compositionally biased region" description="Basic and acidic residues" evidence="15">
    <location>
        <begin position="99"/>
        <end position="110"/>
    </location>
</feature>
<name>A0A9R1NIN1_TRITD</name>
<dbReference type="InterPro" id="IPR038718">
    <property type="entry name" value="SNF2-like_sf"/>
</dbReference>
<keyword evidence="7" id="KW-0378">Hydrolase</keyword>
<dbReference type="Gramene" id="TRITD2Av1G017010.1">
    <property type="protein sequence ID" value="TRITD2Av1G017010.1"/>
    <property type="gene ID" value="TRITD2Av1G017010"/>
</dbReference>
<dbReference type="InterPro" id="IPR017907">
    <property type="entry name" value="Znf_RING_CS"/>
</dbReference>
<evidence type="ECO:0000256" key="13">
    <source>
        <dbReference type="ARBA" id="ARBA00023242"/>
    </source>
</evidence>
<evidence type="ECO:0000313" key="19">
    <source>
        <dbReference type="Proteomes" id="UP000324705"/>
    </source>
</evidence>
<gene>
    <name evidence="18" type="ORF">TRITD_2Av1G017010</name>
</gene>
<evidence type="ECO:0000256" key="6">
    <source>
        <dbReference type="ARBA" id="ARBA00022771"/>
    </source>
</evidence>
<feature type="region of interest" description="Disordered" evidence="15">
    <location>
        <begin position="99"/>
        <end position="148"/>
    </location>
</feature>
<dbReference type="InterPro" id="IPR001650">
    <property type="entry name" value="Helicase_C-like"/>
</dbReference>
<evidence type="ECO:0000256" key="2">
    <source>
        <dbReference type="ARBA" id="ARBA00008438"/>
    </source>
</evidence>
<dbReference type="OMA" id="ENDIPPC"/>
<accession>A0A9R1NIN1</accession>
<evidence type="ECO:0000256" key="11">
    <source>
        <dbReference type="ARBA" id="ARBA00022853"/>
    </source>
</evidence>
<feature type="compositionally biased region" description="Pro residues" evidence="15">
    <location>
        <begin position="111"/>
        <end position="124"/>
    </location>
</feature>
<evidence type="ECO:0000259" key="17">
    <source>
        <dbReference type="PROSITE" id="PS51192"/>
    </source>
</evidence>
<evidence type="ECO:0000259" key="16">
    <source>
        <dbReference type="PROSITE" id="PS50089"/>
    </source>
</evidence>
<evidence type="ECO:0000256" key="5">
    <source>
        <dbReference type="ARBA" id="ARBA00022763"/>
    </source>
</evidence>
<dbReference type="InterPro" id="IPR014001">
    <property type="entry name" value="Helicase_ATP-bd"/>
</dbReference>
<dbReference type="InterPro" id="IPR049730">
    <property type="entry name" value="SNF2/RAD54-like_C"/>
</dbReference>
<dbReference type="Gene3D" id="3.30.40.10">
    <property type="entry name" value="Zinc/RING finger domain, C3HC4 (zinc finger)"/>
    <property type="match status" value="1"/>
</dbReference>
<dbReference type="FunFam" id="3.40.50.10810:FF:000089">
    <property type="entry name" value="DNA repair protein RAD5B"/>
    <property type="match status" value="1"/>
</dbReference>
<feature type="region of interest" description="Disordered" evidence="15">
    <location>
        <begin position="216"/>
        <end position="249"/>
    </location>
</feature>
<feature type="region of interest" description="Disordered" evidence="15">
    <location>
        <begin position="1098"/>
        <end position="1154"/>
    </location>
</feature>
<feature type="compositionally biased region" description="Basic and acidic residues" evidence="15">
    <location>
        <begin position="1102"/>
        <end position="1111"/>
    </location>
</feature>
<feature type="domain" description="RING-type" evidence="16">
    <location>
        <begin position="927"/>
        <end position="968"/>
    </location>
</feature>
<evidence type="ECO:0000256" key="14">
    <source>
        <dbReference type="PROSITE-ProRule" id="PRU00175"/>
    </source>
</evidence>
<evidence type="ECO:0000256" key="1">
    <source>
        <dbReference type="ARBA" id="ARBA00004123"/>
    </source>
</evidence>
<evidence type="ECO:0000256" key="12">
    <source>
        <dbReference type="ARBA" id="ARBA00023204"/>
    </source>
</evidence>
<dbReference type="PROSITE" id="PS51192">
    <property type="entry name" value="HELICASE_ATP_BIND_1"/>
    <property type="match status" value="1"/>
</dbReference>
<dbReference type="SMART" id="SM00910">
    <property type="entry name" value="HIRAN"/>
    <property type="match status" value="1"/>
</dbReference>